<proteinExistence type="predicted"/>
<evidence type="ECO:0000313" key="3">
    <source>
        <dbReference type="Proteomes" id="UP001430953"/>
    </source>
</evidence>
<evidence type="ECO:0000256" key="1">
    <source>
        <dbReference type="SAM" id="MobiDB-lite"/>
    </source>
</evidence>
<dbReference type="AlphaFoldDB" id="A0AAW2ES62"/>
<feature type="region of interest" description="Disordered" evidence="1">
    <location>
        <begin position="24"/>
        <end position="73"/>
    </location>
</feature>
<gene>
    <name evidence="2" type="ORF">PUN28_016721</name>
</gene>
<dbReference type="Proteomes" id="UP001430953">
    <property type="component" value="Unassembled WGS sequence"/>
</dbReference>
<organism evidence="2 3">
    <name type="scientific">Cardiocondyla obscurior</name>
    <dbReference type="NCBI Taxonomy" id="286306"/>
    <lineage>
        <taxon>Eukaryota</taxon>
        <taxon>Metazoa</taxon>
        <taxon>Ecdysozoa</taxon>
        <taxon>Arthropoda</taxon>
        <taxon>Hexapoda</taxon>
        <taxon>Insecta</taxon>
        <taxon>Pterygota</taxon>
        <taxon>Neoptera</taxon>
        <taxon>Endopterygota</taxon>
        <taxon>Hymenoptera</taxon>
        <taxon>Apocrita</taxon>
        <taxon>Aculeata</taxon>
        <taxon>Formicoidea</taxon>
        <taxon>Formicidae</taxon>
        <taxon>Myrmicinae</taxon>
        <taxon>Cardiocondyla</taxon>
    </lineage>
</organism>
<name>A0AAW2ES62_9HYME</name>
<reference evidence="2 3" key="1">
    <citation type="submission" date="2023-03" db="EMBL/GenBank/DDBJ databases">
        <title>High recombination rates correlate with genetic variation in Cardiocondyla obscurior ants.</title>
        <authorList>
            <person name="Errbii M."/>
        </authorList>
    </citation>
    <scope>NUCLEOTIDE SEQUENCE [LARGE SCALE GENOMIC DNA]</scope>
    <source>
        <strain evidence="2">Alpha-2009</strain>
        <tissue evidence="2">Whole body</tissue>
    </source>
</reference>
<keyword evidence="3" id="KW-1185">Reference proteome</keyword>
<evidence type="ECO:0000313" key="2">
    <source>
        <dbReference type="EMBL" id="KAL0105259.1"/>
    </source>
</evidence>
<comment type="caution">
    <text evidence="2">The sequence shown here is derived from an EMBL/GenBank/DDBJ whole genome shotgun (WGS) entry which is preliminary data.</text>
</comment>
<sequence length="94" mass="10980">MYNPYIFRGILAIDLEGSLKKEMNDEPRSFPVEKGPRSRRGRSAATSRALPRCRSPSIAKEKKKKKKIKEIDRRVPLRRARRGLFCKCLKKEHV</sequence>
<accession>A0AAW2ES62</accession>
<protein>
    <submittedName>
        <fullName evidence="2">Uncharacterized protein</fullName>
    </submittedName>
</protein>
<dbReference type="EMBL" id="JADYXP020000019">
    <property type="protein sequence ID" value="KAL0105259.1"/>
    <property type="molecule type" value="Genomic_DNA"/>
</dbReference>